<feature type="region of interest" description="Disordered" evidence="1">
    <location>
        <begin position="194"/>
        <end position="458"/>
    </location>
</feature>
<dbReference type="AlphaFoldDB" id="A0AAV2LXR8"/>
<feature type="domain" description="PDZ" evidence="2">
    <location>
        <begin position="113"/>
        <end position="195"/>
    </location>
</feature>
<reference evidence="3 4" key="1">
    <citation type="submission" date="2024-04" db="EMBL/GenBank/DDBJ databases">
        <authorList>
            <person name="Waldvogel A.-M."/>
            <person name="Schoenle A."/>
        </authorList>
    </citation>
    <scope>NUCLEOTIDE SEQUENCE [LARGE SCALE GENOMIC DNA]</scope>
</reference>
<dbReference type="PROSITE" id="PS50106">
    <property type="entry name" value="PDZ"/>
    <property type="match status" value="2"/>
</dbReference>
<organism evidence="3 4">
    <name type="scientific">Knipowitschia caucasica</name>
    <name type="common">Caucasian dwarf goby</name>
    <name type="synonym">Pomatoschistus caucasicus</name>
    <dbReference type="NCBI Taxonomy" id="637954"/>
    <lineage>
        <taxon>Eukaryota</taxon>
        <taxon>Metazoa</taxon>
        <taxon>Chordata</taxon>
        <taxon>Craniata</taxon>
        <taxon>Vertebrata</taxon>
        <taxon>Euteleostomi</taxon>
        <taxon>Actinopterygii</taxon>
        <taxon>Neopterygii</taxon>
        <taxon>Teleostei</taxon>
        <taxon>Neoteleostei</taxon>
        <taxon>Acanthomorphata</taxon>
        <taxon>Gobiaria</taxon>
        <taxon>Gobiiformes</taxon>
        <taxon>Gobioidei</taxon>
        <taxon>Gobiidae</taxon>
        <taxon>Gobiinae</taxon>
        <taxon>Knipowitschia</taxon>
    </lineage>
</organism>
<sequence>MLERLQSVLKTVKESKPGSLMSHRFVTVRRGSPAARSGHIQPGDHLEGVEGRPVGGLQHRDLSQILRRAGNTLRLTIAPRHNNAVAEGADLDIDGRVIRSSRSRVKEESRFYSVDLERGPTGFGFSLRGGSEYNMGLYVLGLMQGGPAQRSNKIQVSDQLVEINGDSTAGMTHSQAVDQIRRGGNHIHLVLKRGNGYVPDYGPEEGAPSPSTPTPQKKDSILAVAGNTTEPEGARDGDRSVKRNQEETSAKLRPIVPDLDLDAVDQEPRHKSQKHQKRSGKNKEEEEGRAGRSLPRTRALSWDDAGVEKTQEEASRRSRTVSRIRAPSWERNTTEEVLWTNKGEKSSRSMSRSRATSVGTSVTEEPTVSEVSEKKLRRKRKEMDLSRDKVVADRGSKRISEPFSFLMARDDQPSSDSESAASFSGVSQSAASIAWREESDWRSAEPNSPPSRWLKPSSQKLTQVLIDSRLGGQSLVGGLSL</sequence>
<dbReference type="GO" id="GO:0005911">
    <property type="term" value="C:cell-cell junction"/>
    <property type="evidence" value="ECO:0007669"/>
    <property type="project" value="TreeGrafter"/>
</dbReference>
<accession>A0AAV2LXR8</accession>
<dbReference type="InterPro" id="IPR036034">
    <property type="entry name" value="PDZ_sf"/>
</dbReference>
<dbReference type="PANTHER" id="PTHR10316">
    <property type="entry name" value="MEMBRANE ASSOCIATED GUANYLATE KINASE-RELATED"/>
    <property type="match status" value="1"/>
</dbReference>
<gene>
    <name evidence="3" type="ORF">KC01_LOCUS33163</name>
</gene>
<dbReference type="InterPro" id="IPR001478">
    <property type="entry name" value="PDZ"/>
</dbReference>
<feature type="compositionally biased region" description="Basic residues" evidence="1">
    <location>
        <begin position="271"/>
        <end position="280"/>
    </location>
</feature>
<evidence type="ECO:0000313" key="3">
    <source>
        <dbReference type="EMBL" id="CAL1605859.1"/>
    </source>
</evidence>
<dbReference type="FunFam" id="2.30.42.10:FF:000249">
    <property type="entry name" value="membrane-associated guanylate kinase, WW and PDZ domain-containing protein 1-like isoform X2"/>
    <property type="match status" value="1"/>
</dbReference>
<dbReference type="SMART" id="SM00228">
    <property type="entry name" value="PDZ"/>
    <property type="match status" value="2"/>
</dbReference>
<feature type="compositionally biased region" description="Basic and acidic residues" evidence="1">
    <location>
        <begin position="381"/>
        <end position="400"/>
    </location>
</feature>
<dbReference type="CDD" id="cd06735">
    <property type="entry name" value="PDZ5_MAGI-1_3-like"/>
    <property type="match status" value="1"/>
</dbReference>
<proteinExistence type="predicted"/>
<dbReference type="PANTHER" id="PTHR10316:SF41">
    <property type="entry name" value="MAGI FAMILY MEMBER, X-LINKED A-RELATED"/>
    <property type="match status" value="1"/>
</dbReference>
<name>A0AAV2LXR8_KNICA</name>
<feature type="compositionally biased region" description="Low complexity" evidence="1">
    <location>
        <begin position="348"/>
        <end position="370"/>
    </location>
</feature>
<dbReference type="SUPFAM" id="SSF50156">
    <property type="entry name" value="PDZ domain-like"/>
    <property type="match status" value="2"/>
</dbReference>
<dbReference type="Pfam" id="PF00595">
    <property type="entry name" value="PDZ"/>
    <property type="match status" value="1"/>
</dbReference>
<evidence type="ECO:0000313" key="4">
    <source>
        <dbReference type="Proteomes" id="UP001497482"/>
    </source>
</evidence>
<evidence type="ECO:0000259" key="2">
    <source>
        <dbReference type="PROSITE" id="PS50106"/>
    </source>
</evidence>
<protein>
    <recommendedName>
        <fullName evidence="2">PDZ domain-containing protein</fullName>
    </recommendedName>
</protein>
<dbReference type="InterPro" id="IPR041489">
    <property type="entry name" value="PDZ_6"/>
</dbReference>
<feature type="compositionally biased region" description="Basic and acidic residues" evidence="1">
    <location>
        <begin position="306"/>
        <end position="316"/>
    </location>
</feature>
<dbReference type="Proteomes" id="UP001497482">
    <property type="component" value="Chromosome 5"/>
</dbReference>
<dbReference type="Pfam" id="PF17820">
    <property type="entry name" value="PDZ_6"/>
    <property type="match status" value="1"/>
</dbReference>
<feature type="compositionally biased region" description="Low complexity" evidence="1">
    <location>
        <begin position="414"/>
        <end position="432"/>
    </location>
</feature>
<dbReference type="EMBL" id="OZ035827">
    <property type="protein sequence ID" value="CAL1605859.1"/>
    <property type="molecule type" value="Genomic_DNA"/>
</dbReference>
<dbReference type="GO" id="GO:0007165">
    <property type="term" value="P:signal transduction"/>
    <property type="evidence" value="ECO:0007669"/>
    <property type="project" value="TreeGrafter"/>
</dbReference>
<evidence type="ECO:0000256" key="1">
    <source>
        <dbReference type="SAM" id="MobiDB-lite"/>
    </source>
</evidence>
<dbReference type="Gene3D" id="2.30.42.10">
    <property type="match status" value="2"/>
</dbReference>
<feature type="compositionally biased region" description="Basic and acidic residues" evidence="1">
    <location>
        <begin position="281"/>
        <end position="290"/>
    </location>
</feature>
<dbReference type="GO" id="GO:0005737">
    <property type="term" value="C:cytoplasm"/>
    <property type="evidence" value="ECO:0007669"/>
    <property type="project" value="TreeGrafter"/>
</dbReference>
<feature type="compositionally biased region" description="Basic and acidic residues" evidence="1">
    <location>
        <begin position="232"/>
        <end position="250"/>
    </location>
</feature>
<keyword evidence="4" id="KW-1185">Reference proteome</keyword>
<feature type="domain" description="PDZ" evidence="2">
    <location>
        <begin position="28"/>
        <end position="81"/>
    </location>
</feature>